<dbReference type="EMBL" id="VUMN01000003">
    <property type="protein sequence ID" value="MSS57780.1"/>
    <property type="molecule type" value="Genomic_DNA"/>
</dbReference>
<evidence type="ECO:0000256" key="10">
    <source>
        <dbReference type="ARBA" id="ARBA00022840"/>
    </source>
</evidence>
<feature type="domain" description="GHMP kinase N-terminal" evidence="14">
    <location>
        <begin position="56"/>
        <end position="127"/>
    </location>
</feature>
<dbReference type="Pfam" id="PF08544">
    <property type="entry name" value="GHMP_kinases_C"/>
    <property type="match status" value="1"/>
</dbReference>
<proteinExistence type="inferred from homology"/>
<dbReference type="GO" id="GO:0005737">
    <property type="term" value="C:cytoplasm"/>
    <property type="evidence" value="ECO:0007669"/>
    <property type="project" value="UniProtKB-SubCell"/>
</dbReference>
<dbReference type="InterPro" id="IPR014721">
    <property type="entry name" value="Ribsml_uS5_D2-typ_fold_subgr"/>
</dbReference>
<dbReference type="GO" id="GO:0009088">
    <property type="term" value="P:threonine biosynthetic process"/>
    <property type="evidence" value="ECO:0007669"/>
    <property type="project" value="UniProtKB-UniRule"/>
</dbReference>
<feature type="domain" description="GHMP kinase C-terminal" evidence="15">
    <location>
        <begin position="190"/>
        <end position="260"/>
    </location>
</feature>
<dbReference type="PANTHER" id="PTHR20861:SF1">
    <property type="entry name" value="HOMOSERINE KINASE"/>
    <property type="match status" value="1"/>
</dbReference>
<comment type="function">
    <text evidence="12 13">Catalyzes the ATP-dependent phosphorylation of L-homoserine to L-homoserine phosphate.</text>
</comment>
<evidence type="ECO:0000313" key="17">
    <source>
        <dbReference type="Proteomes" id="UP000461880"/>
    </source>
</evidence>
<sequence>MIKFRVPATSANLGPGFDCLGLALNLYNTFEIEPSDELILENTEPRFANPDNLFVQAFRKAGGKNLHVRFDCDIPSSRGLGSSAAMIVGGIAAAKLLGIPLTGNQIFELSAEMEGHPDNAAPCIYGGLTACMIRSNGLYLTRKLPLSEVFHFTVLIPDFEVSTHQARSILPEAYPRSVAAGNGAHAVLLTEAFRTGDFELLKEASIDQLHEPYRKTLIPHFEEARKIAESDTDGKLLISGSGSTCLLISTKPLSETAAAEISGLPEEWKILPLQAAHEGTEYFEEGTWKKII</sequence>
<dbReference type="InterPro" id="IPR000870">
    <property type="entry name" value="Homoserine_kinase"/>
</dbReference>
<evidence type="ECO:0000256" key="1">
    <source>
        <dbReference type="ARBA" id="ARBA00005015"/>
    </source>
</evidence>
<evidence type="ECO:0000256" key="6">
    <source>
        <dbReference type="ARBA" id="ARBA00022679"/>
    </source>
</evidence>
<comment type="pathway">
    <text evidence="1 13">Amino-acid biosynthesis; L-threonine biosynthesis; L-threonine from L-aspartate: step 4/5.</text>
</comment>
<keyword evidence="8 13" id="KW-0547">Nucleotide-binding</keyword>
<evidence type="ECO:0000256" key="12">
    <source>
        <dbReference type="ARBA" id="ARBA00049954"/>
    </source>
</evidence>
<evidence type="ECO:0000313" key="16">
    <source>
        <dbReference type="EMBL" id="MSS57780.1"/>
    </source>
</evidence>
<dbReference type="UniPathway" id="UPA00050">
    <property type="reaction ID" value="UER00064"/>
</dbReference>
<dbReference type="RefSeq" id="WP_105303127.1">
    <property type="nucleotide sequence ID" value="NZ_VUMN01000003.1"/>
</dbReference>
<dbReference type="HAMAP" id="MF_00384">
    <property type="entry name" value="Homoser_kinase"/>
    <property type="match status" value="1"/>
</dbReference>
<dbReference type="Pfam" id="PF00288">
    <property type="entry name" value="GHMP_kinases_N"/>
    <property type="match status" value="1"/>
</dbReference>
<comment type="catalytic activity">
    <reaction evidence="11 13">
        <text>L-homoserine + ATP = O-phospho-L-homoserine + ADP + H(+)</text>
        <dbReference type="Rhea" id="RHEA:13985"/>
        <dbReference type="ChEBI" id="CHEBI:15378"/>
        <dbReference type="ChEBI" id="CHEBI:30616"/>
        <dbReference type="ChEBI" id="CHEBI:57476"/>
        <dbReference type="ChEBI" id="CHEBI:57590"/>
        <dbReference type="ChEBI" id="CHEBI:456216"/>
        <dbReference type="EC" id="2.7.1.39"/>
    </reaction>
</comment>
<evidence type="ECO:0000256" key="9">
    <source>
        <dbReference type="ARBA" id="ARBA00022777"/>
    </source>
</evidence>
<dbReference type="InterPro" id="IPR036554">
    <property type="entry name" value="GHMP_kinase_C_sf"/>
</dbReference>
<dbReference type="EC" id="2.7.1.39" evidence="3 13"/>
<evidence type="ECO:0000256" key="13">
    <source>
        <dbReference type="HAMAP-Rule" id="MF_00384"/>
    </source>
</evidence>
<evidence type="ECO:0000256" key="11">
    <source>
        <dbReference type="ARBA" id="ARBA00049375"/>
    </source>
</evidence>
<keyword evidence="9 13" id="KW-0418">Kinase</keyword>
<keyword evidence="5 13" id="KW-0028">Amino-acid biosynthesis</keyword>
<feature type="binding site" evidence="13">
    <location>
        <begin position="75"/>
        <end position="85"/>
    </location>
    <ligand>
        <name>ATP</name>
        <dbReference type="ChEBI" id="CHEBI:30616"/>
    </ligand>
</feature>
<evidence type="ECO:0000259" key="15">
    <source>
        <dbReference type="Pfam" id="PF08544"/>
    </source>
</evidence>
<dbReference type="SUPFAM" id="SSF55060">
    <property type="entry name" value="GHMP Kinase, C-terminal domain"/>
    <property type="match status" value="1"/>
</dbReference>
<dbReference type="InterPro" id="IPR006204">
    <property type="entry name" value="GHMP_kinase_N_dom"/>
</dbReference>
<evidence type="ECO:0000256" key="4">
    <source>
        <dbReference type="ARBA" id="ARBA00017858"/>
    </source>
</evidence>
<dbReference type="AlphaFoldDB" id="A0A7X2NQX4"/>
<dbReference type="NCBIfam" id="TIGR00191">
    <property type="entry name" value="thrB"/>
    <property type="match status" value="1"/>
</dbReference>
<evidence type="ECO:0000256" key="5">
    <source>
        <dbReference type="ARBA" id="ARBA00022605"/>
    </source>
</evidence>
<name>A0A7X2NQX4_9FIRM</name>
<keyword evidence="10 13" id="KW-0067">ATP-binding</keyword>
<gene>
    <name evidence="13 16" type="primary">thrB</name>
    <name evidence="16" type="ORF">FYJ51_02530</name>
</gene>
<dbReference type="PRINTS" id="PR00958">
    <property type="entry name" value="HOMSERKINASE"/>
</dbReference>
<comment type="subcellular location">
    <subcellularLocation>
        <location evidence="13">Cytoplasm</location>
    </subcellularLocation>
</comment>
<comment type="similarity">
    <text evidence="2 13">Belongs to the GHMP kinase family. Homoserine kinase subfamily.</text>
</comment>
<dbReference type="PIRSF" id="PIRSF000676">
    <property type="entry name" value="Homoser_kin"/>
    <property type="match status" value="1"/>
</dbReference>
<evidence type="ECO:0000256" key="8">
    <source>
        <dbReference type="ARBA" id="ARBA00022741"/>
    </source>
</evidence>
<protein>
    <recommendedName>
        <fullName evidence="4 13">Homoserine kinase</fullName>
        <shortName evidence="13">HK</shortName>
        <shortName evidence="13">HSK</shortName>
        <ecNumber evidence="3 13">2.7.1.39</ecNumber>
    </recommendedName>
</protein>
<dbReference type="GO" id="GO:0004413">
    <property type="term" value="F:homoserine kinase activity"/>
    <property type="evidence" value="ECO:0007669"/>
    <property type="project" value="UniProtKB-UniRule"/>
</dbReference>
<dbReference type="Gene3D" id="3.30.70.890">
    <property type="entry name" value="GHMP kinase, C-terminal domain"/>
    <property type="match status" value="1"/>
</dbReference>
<dbReference type="SUPFAM" id="SSF54211">
    <property type="entry name" value="Ribosomal protein S5 domain 2-like"/>
    <property type="match status" value="1"/>
</dbReference>
<evidence type="ECO:0000259" key="14">
    <source>
        <dbReference type="Pfam" id="PF00288"/>
    </source>
</evidence>
<evidence type="ECO:0000256" key="3">
    <source>
        <dbReference type="ARBA" id="ARBA00012078"/>
    </source>
</evidence>
<reference evidence="16 17" key="1">
    <citation type="submission" date="2019-08" db="EMBL/GenBank/DDBJ databases">
        <title>In-depth cultivation of the pig gut microbiome towards novel bacterial diversity and tailored functional studies.</title>
        <authorList>
            <person name="Wylensek D."/>
            <person name="Hitch T.C.A."/>
            <person name="Clavel T."/>
        </authorList>
    </citation>
    <scope>NUCLEOTIDE SEQUENCE [LARGE SCALE GENOMIC DNA]</scope>
    <source>
        <strain evidence="16 17">Oil+RF-744-GAM-WT-6</strain>
    </source>
</reference>
<evidence type="ECO:0000256" key="7">
    <source>
        <dbReference type="ARBA" id="ARBA00022697"/>
    </source>
</evidence>
<dbReference type="PROSITE" id="PS00627">
    <property type="entry name" value="GHMP_KINASES_ATP"/>
    <property type="match status" value="1"/>
</dbReference>
<keyword evidence="13" id="KW-0963">Cytoplasm</keyword>
<dbReference type="Gene3D" id="3.30.230.10">
    <property type="match status" value="1"/>
</dbReference>
<dbReference type="PANTHER" id="PTHR20861">
    <property type="entry name" value="HOMOSERINE/4-DIPHOSPHOCYTIDYL-2-C-METHYL-D-ERYTHRITOL KINASE"/>
    <property type="match status" value="1"/>
</dbReference>
<dbReference type="GO" id="GO:0005524">
    <property type="term" value="F:ATP binding"/>
    <property type="evidence" value="ECO:0007669"/>
    <property type="project" value="UniProtKB-UniRule"/>
</dbReference>
<dbReference type="Proteomes" id="UP000461880">
    <property type="component" value="Unassembled WGS sequence"/>
</dbReference>
<comment type="caution">
    <text evidence="16">The sequence shown here is derived from an EMBL/GenBank/DDBJ whole genome shotgun (WGS) entry which is preliminary data.</text>
</comment>
<organism evidence="16 17">
    <name type="scientific">Stecheria intestinalis</name>
    <dbReference type="NCBI Taxonomy" id="2606630"/>
    <lineage>
        <taxon>Bacteria</taxon>
        <taxon>Bacillati</taxon>
        <taxon>Bacillota</taxon>
        <taxon>Erysipelotrichia</taxon>
        <taxon>Erysipelotrichales</taxon>
        <taxon>Erysipelotrichaceae</taxon>
        <taxon>Stecheria</taxon>
    </lineage>
</organism>
<dbReference type="InterPro" id="IPR006203">
    <property type="entry name" value="GHMP_knse_ATP-bd_CS"/>
</dbReference>
<keyword evidence="17" id="KW-1185">Reference proteome</keyword>
<dbReference type="InterPro" id="IPR020568">
    <property type="entry name" value="Ribosomal_Su5_D2-typ_SF"/>
</dbReference>
<accession>A0A7X2NQX4</accession>
<dbReference type="InterPro" id="IPR013750">
    <property type="entry name" value="GHMP_kinase_C_dom"/>
</dbReference>
<keyword evidence="7 13" id="KW-0791">Threonine biosynthesis</keyword>
<evidence type="ECO:0000256" key="2">
    <source>
        <dbReference type="ARBA" id="ARBA00007370"/>
    </source>
</evidence>
<keyword evidence="6 13" id="KW-0808">Transferase</keyword>